<dbReference type="Pfam" id="PF23562">
    <property type="entry name" value="AMP-binding_C_3"/>
    <property type="match status" value="1"/>
</dbReference>
<dbReference type="Pfam" id="PF00501">
    <property type="entry name" value="AMP-binding"/>
    <property type="match status" value="1"/>
</dbReference>
<evidence type="ECO:0000313" key="3">
    <source>
        <dbReference type="Proteomes" id="UP000093695"/>
    </source>
</evidence>
<dbReference type="InterPro" id="IPR000873">
    <property type="entry name" value="AMP-dep_synth/lig_dom"/>
</dbReference>
<dbReference type="PANTHER" id="PTHR43767:SF10">
    <property type="entry name" value="SURFACTIN SYNTHASE SUBUNIT 1"/>
    <property type="match status" value="1"/>
</dbReference>
<gene>
    <name evidence="2" type="ORF">SD37_26730</name>
</gene>
<keyword evidence="3" id="KW-1185">Reference proteome</keyword>
<dbReference type="AlphaFoldDB" id="A0A193C395"/>
<accession>A0A193C395</accession>
<dbReference type="KEGG" id="aori:SD37_26730"/>
<dbReference type="PANTHER" id="PTHR43767">
    <property type="entry name" value="LONG-CHAIN-FATTY-ACID--COA LIGASE"/>
    <property type="match status" value="1"/>
</dbReference>
<evidence type="ECO:0000259" key="1">
    <source>
        <dbReference type="Pfam" id="PF00501"/>
    </source>
</evidence>
<dbReference type="Proteomes" id="UP000093695">
    <property type="component" value="Chromosome"/>
</dbReference>
<name>A0A193C395_AMYOR</name>
<dbReference type="STRING" id="31958.SD37_26730"/>
<reference evidence="2 3" key="1">
    <citation type="journal article" date="2015" name="Genome Announc.">
        <title>Draft Genome Sequence of Norvancomycin-Producing Strain Amycolatopsis orientalis CPCC200066.</title>
        <authorList>
            <person name="Lei X."/>
            <person name="Yuan F."/>
            <person name="Shi Y."/>
            <person name="Li X."/>
            <person name="Wang L."/>
            <person name="Hong B."/>
        </authorList>
    </citation>
    <scope>NUCLEOTIDE SEQUENCE [LARGE SCALE GENOMIC DNA]</scope>
    <source>
        <strain evidence="2 3">B-37</strain>
    </source>
</reference>
<sequence>MKEVFAEPAITCENGADGVRILRSTEPLGPYPRSLADPLRTWARETPHQVLAAERGPSGDWLPVTYGEARTRVDALAQALLDRGLGRTSPLLVLSGNTIDHLLLTLACYTIGAPIVPVSVAYSVRSDTHLRLRAITELVRPGLVFADDGELFGPALDAVTAVRGPACRELVARNARGPRHESLDELLRTTVTADVDRAFQAVTGDDVAKILFTSGSTDVPKGVLNTHAMLAANQQMLRQIWPFVARTPPVLTDWLPWSHTFGGNHNLHLALRNGGSLFIDNGKPTPDLFDRTLEALRSAPPTICVNVPAGYAMLVHRLEQDHELASQVFSAAELILYAGAALDGGLRGRLHRLAKKATGRDIPVVSSWGATETGPAATSTYGSARDGIGVPLPGVSVKLVPHGARQEIRVLSPSVTAGYVGMNNDTVFDDEGYYRSGDAVRLVDDDDPRQGLVFDGRIAEDFKLSSGTWVAPGRLRETLLATTGILADAVVVGADRSSVSALCWLRPGRHNEDPDVRLHLARKLAELNQGAGSASRIERLLLVTEPPSLDHGEITDKGYINQRAVVTRRAALIASMYQEPLDPAVVRPAYAAPPAAELPAST</sequence>
<feature type="domain" description="AMP-dependent synthetase/ligase" evidence="1">
    <location>
        <begin position="40"/>
        <end position="419"/>
    </location>
</feature>
<evidence type="ECO:0000313" key="2">
    <source>
        <dbReference type="EMBL" id="ANN18863.1"/>
    </source>
</evidence>
<dbReference type="InterPro" id="IPR050237">
    <property type="entry name" value="ATP-dep_AMP-bd_enzyme"/>
</dbReference>
<dbReference type="InterPro" id="IPR042099">
    <property type="entry name" value="ANL_N_sf"/>
</dbReference>
<dbReference type="eggNOG" id="COG0318">
    <property type="taxonomic scope" value="Bacteria"/>
</dbReference>
<protein>
    <recommendedName>
        <fullName evidence="1">AMP-dependent synthetase/ligase domain-containing protein</fullName>
    </recommendedName>
</protein>
<dbReference type="RefSeq" id="WP_044849888.1">
    <property type="nucleotide sequence ID" value="NZ_CP016174.1"/>
</dbReference>
<dbReference type="SUPFAM" id="SSF56801">
    <property type="entry name" value="Acetyl-CoA synthetase-like"/>
    <property type="match status" value="1"/>
</dbReference>
<dbReference type="Gene3D" id="3.40.50.12780">
    <property type="entry name" value="N-terminal domain of ligase-like"/>
    <property type="match status" value="1"/>
</dbReference>
<proteinExistence type="predicted"/>
<organism evidence="2 3">
    <name type="scientific">Amycolatopsis orientalis</name>
    <name type="common">Nocardia orientalis</name>
    <dbReference type="NCBI Taxonomy" id="31958"/>
    <lineage>
        <taxon>Bacteria</taxon>
        <taxon>Bacillati</taxon>
        <taxon>Actinomycetota</taxon>
        <taxon>Actinomycetes</taxon>
        <taxon>Pseudonocardiales</taxon>
        <taxon>Pseudonocardiaceae</taxon>
        <taxon>Amycolatopsis</taxon>
    </lineage>
</organism>
<dbReference type="EMBL" id="CP016174">
    <property type="protein sequence ID" value="ANN18863.1"/>
    <property type="molecule type" value="Genomic_DNA"/>
</dbReference>